<feature type="coiled-coil region" evidence="1">
    <location>
        <begin position="35"/>
        <end position="62"/>
    </location>
</feature>
<proteinExistence type="predicted"/>
<feature type="compositionally biased region" description="Basic and acidic residues" evidence="2">
    <location>
        <begin position="189"/>
        <end position="208"/>
    </location>
</feature>
<evidence type="ECO:0000313" key="4">
    <source>
        <dbReference type="Proteomes" id="UP000558070"/>
    </source>
</evidence>
<feature type="region of interest" description="Disordered" evidence="2">
    <location>
        <begin position="150"/>
        <end position="226"/>
    </location>
</feature>
<dbReference type="AlphaFoldDB" id="A0A7X0ZK72"/>
<evidence type="ECO:0000313" key="3">
    <source>
        <dbReference type="EMBL" id="MBC2288840.1"/>
    </source>
</evidence>
<keyword evidence="1" id="KW-0175">Coiled coil</keyword>
<feature type="region of interest" description="Disordered" evidence="2">
    <location>
        <begin position="472"/>
        <end position="496"/>
    </location>
</feature>
<dbReference type="Proteomes" id="UP000558070">
    <property type="component" value="Unassembled WGS sequence"/>
</dbReference>
<sequence length="496" mass="56685">MEVKIGISKQLEEHQGSLQQYLTRMAKQTEGTKRALSEEHVIQLLEEHYQRLQEQLQQMRPNTQETIEEENRSFIRSLVDYFVSLLEKANRAIEWTASECEGLQKRWTTSVLEGSQTINRSLMQMTEKVADKLDVEKTNALEKEMLEAIVDTEEPEESVVKENQQEVKLDEGKHDQPVTVNQKNSVHPENLETKADSSIHKPIKEPTPSKETNISQPPTEQTPPVKPEQVDAMAITDVFGEAPPEDPYEQVLTEVYLSEQTAPENINPVVQEVQENAKETLQEVQEVITQKAEEEEVVLTPEKLTEILQEREANLLQVVQNMLDNQSQEVMKEALQQEKTSTVTKIKEAYQDVKHVVKANTVDKVIQTKNHVALTLRKGVLHINQKLYQLSVQLDEKLQEKLVNVEIESPSLLEAHPDMKEAGFNLTVGEEPYLIRYSDAENQLVVTSKNNPMQKIPYSDTLNMEELTETIQQSEGKTEVHLPEEPSEEANKVMDL</sequence>
<dbReference type="EMBL" id="JAARZO010000007">
    <property type="protein sequence ID" value="MBC2288840.1"/>
    <property type="molecule type" value="Genomic_DNA"/>
</dbReference>
<feature type="compositionally biased region" description="Basic and acidic residues" evidence="2">
    <location>
        <begin position="476"/>
        <end position="496"/>
    </location>
</feature>
<evidence type="ECO:0000256" key="2">
    <source>
        <dbReference type="SAM" id="MobiDB-lite"/>
    </source>
</evidence>
<feature type="compositionally biased region" description="Basic and acidic residues" evidence="2">
    <location>
        <begin position="158"/>
        <end position="176"/>
    </location>
</feature>
<dbReference type="RefSeq" id="WP_185608245.1">
    <property type="nucleotide sequence ID" value="NZ_JAARZO010000007.1"/>
</dbReference>
<feature type="coiled-coil region" evidence="1">
    <location>
        <begin position="270"/>
        <end position="297"/>
    </location>
</feature>
<feature type="compositionally biased region" description="Polar residues" evidence="2">
    <location>
        <begin position="178"/>
        <end position="187"/>
    </location>
</feature>
<accession>A0A7X0ZK72</accession>
<name>A0A7X0ZK72_9LIST</name>
<feature type="compositionally biased region" description="Polar residues" evidence="2">
    <location>
        <begin position="209"/>
        <end position="219"/>
    </location>
</feature>
<gene>
    <name evidence="3" type="ORF">HCB47_14580</name>
</gene>
<reference evidence="3 4" key="1">
    <citation type="submission" date="2020-03" db="EMBL/GenBank/DDBJ databases">
        <title>Soil Listeria distribution.</title>
        <authorList>
            <person name="Liao J."/>
            <person name="Wiedmann M."/>
        </authorList>
    </citation>
    <scope>NUCLEOTIDE SEQUENCE [LARGE SCALE GENOMIC DNA]</scope>
    <source>
        <strain evidence="3 4">FSL L7-0072</strain>
    </source>
</reference>
<evidence type="ECO:0000256" key="1">
    <source>
        <dbReference type="SAM" id="Coils"/>
    </source>
</evidence>
<comment type="caution">
    <text evidence="3">The sequence shown here is derived from an EMBL/GenBank/DDBJ whole genome shotgun (WGS) entry which is preliminary data.</text>
</comment>
<protein>
    <submittedName>
        <fullName evidence="3">Uncharacterized protein</fullName>
    </submittedName>
</protein>
<organism evidence="3 4">
    <name type="scientific">Listeria farberi</name>
    <dbReference type="NCBI Taxonomy" id="2713500"/>
    <lineage>
        <taxon>Bacteria</taxon>
        <taxon>Bacillati</taxon>
        <taxon>Bacillota</taxon>
        <taxon>Bacilli</taxon>
        <taxon>Bacillales</taxon>
        <taxon>Listeriaceae</taxon>
        <taxon>Listeria</taxon>
    </lineage>
</organism>